<dbReference type="AlphaFoldDB" id="A0A6G9XQ14"/>
<evidence type="ECO:0000313" key="1">
    <source>
        <dbReference type="EMBL" id="QIS02940.1"/>
    </source>
</evidence>
<gene>
    <name evidence="1" type="ORF">F5X71_12010</name>
</gene>
<name>A0A6G9XQ14_NOCBR</name>
<protein>
    <recommendedName>
        <fullName evidence="3">DUF4304 domain-containing protein</fullName>
    </recommendedName>
</protein>
<dbReference type="Proteomes" id="UP000501705">
    <property type="component" value="Chromosome"/>
</dbReference>
<evidence type="ECO:0000313" key="2">
    <source>
        <dbReference type="Proteomes" id="UP000501705"/>
    </source>
</evidence>
<reference evidence="1 2" key="1">
    <citation type="journal article" date="2019" name="ACS Chem. Biol.">
        <title>Identification and Mobilization of a Cryptic Antibiotic Biosynthesis Gene Locus from a Human-Pathogenic Nocardia Isolate.</title>
        <authorList>
            <person name="Herisse M."/>
            <person name="Ishida K."/>
            <person name="Porter J.L."/>
            <person name="Howden B."/>
            <person name="Hertweck C."/>
            <person name="Stinear T.P."/>
            <person name="Pidot S.J."/>
        </authorList>
    </citation>
    <scope>NUCLEOTIDE SEQUENCE [LARGE SCALE GENOMIC DNA]</scope>
    <source>
        <strain evidence="1 2">AUSMDU00024985</strain>
    </source>
</reference>
<proteinExistence type="predicted"/>
<accession>A0A6G9XQ14</accession>
<evidence type="ECO:0008006" key="3">
    <source>
        <dbReference type="Google" id="ProtNLM"/>
    </source>
</evidence>
<dbReference type="RefSeq" id="WP_167462017.1">
    <property type="nucleotide sequence ID" value="NZ_CP046171.1"/>
</dbReference>
<organism evidence="1 2">
    <name type="scientific">Nocardia brasiliensis</name>
    <dbReference type="NCBI Taxonomy" id="37326"/>
    <lineage>
        <taxon>Bacteria</taxon>
        <taxon>Bacillati</taxon>
        <taxon>Actinomycetota</taxon>
        <taxon>Actinomycetes</taxon>
        <taxon>Mycobacteriales</taxon>
        <taxon>Nocardiaceae</taxon>
        <taxon>Nocardia</taxon>
    </lineage>
</organism>
<dbReference type="EMBL" id="CP046171">
    <property type="protein sequence ID" value="QIS02940.1"/>
    <property type="molecule type" value="Genomic_DNA"/>
</dbReference>
<sequence>MATPDAALRRLLRDTGKLLQPYGFEGAEPSWTRVEDGGVAVVGRTRAIRSWTDGQQVLRFGLCLRATPTAWWEFGNWRAAQLGRAPSPIEAATGPDLLADGLPEATTQLWSLRTEPDQPGQVQSGDVELIRAELPRRVHAYARRARQLLEPDRYLDELLAQPDRNRATWEAICVLLAERGPTPDLDDALAQLRALATPDHPTQADEITAYAQARAAVG</sequence>